<comment type="caution">
    <text evidence="1">The sequence shown here is derived from an EMBL/GenBank/DDBJ whole genome shotgun (WGS) entry which is preliminary data.</text>
</comment>
<dbReference type="Proteomes" id="UP000033722">
    <property type="component" value="Unassembled WGS sequence"/>
</dbReference>
<evidence type="ECO:0000313" key="1">
    <source>
        <dbReference type="EMBL" id="KJV86142.1"/>
    </source>
</evidence>
<reference evidence="1 2" key="1">
    <citation type="submission" date="2015-01" db="EMBL/GenBank/DDBJ databases">
        <title>Genome Sequencing of Rickettsiales.</title>
        <authorList>
            <person name="Daugherty S.C."/>
            <person name="Su Q."/>
            <person name="Abolude K."/>
            <person name="Beier-Sexton M."/>
            <person name="Carlyon J.A."/>
            <person name="Carter R."/>
            <person name="Day N.P."/>
            <person name="Dumler S.J."/>
            <person name="Dyachenko V."/>
            <person name="Godinez A."/>
            <person name="Kurtti T.J."/>
            <person name="Lichay M."/>
            <person name="Mullins K.E."/>
            <person name="Ott S."/>
            <person name="Pappas-Brown V."/>
            <person name="Paris D.H."/>
            <person name="Patel P."/>
            <person name="Richards A.L."/>
            <person name="Sadzewicz L."/>
            <person name="Sears K."/>
            <person name="Seidman D."/>
            <person name="Sengamalay N."/>
            <person name="Stenos J."/>
            <person name="Tallon L.J."/>
            <person name="Vincent G."/>
            <person name="Fraser C.M."/>
            <person name="Munderloh U."/>
            <person name="Dunning-Hotopp J.C."/>
        </authorList>
    </citation>
    <scope>NUCLEOTIDE SEQUENCE [LARGE SCALE GENOMIC DNA]</scope>
    <source>
        <strain evidence="1 2">CRT53-1</strain>
    </source>
</reference>
<protein>
    <submittedName>
        <fullName evidence="1">Uncharacterized protein</fullName>
    </submittedName>
</protein>
<evidence type="ECO:0000313" key="2">
    <source>
        <dbReference type="Proteomes" id="UP000033722"/>
    </source>
</evidence>
<gene>
    <name evidence="1" type="ORF">APHCRT_0736</name>
</gene>
<accession>A0A0F3Q1N5</accession>
<name>A0A0F3Q1N5_ANAPH</name>
<dbReference type="AlphaFoldDB" id="A0A0F3Q1N5"/>
<proteinExistence type="predicted"/>
<organism evidence="1 2">
    <name type="scientific">Anaplasma phagocytophilum str. CRT53-1</name>
    <dbReference type="NCBI Taxonomy" id="1359157"/>
    <lineage>
        <taxon>Bacteria</taxon>
        <taxon>Pseudomonadati</taxon>
        <taxon>Pseudomonadota</taxon>
        <taxon>Alphaproteobacteria</taxon>
        <taxon>Rickettsiales</taxon>
        <taxon>Anaplasmataceae</taxon>
        <taxon>Anaplasma</taxon>
        <taxon>phagocytophilum group</taxon>
    </lineage>
</organism>
<dbReference type="EMBL" id="LAOD01000016">
    <property type="protein sequence ID" value="KJV86142.1"/>
    <property type="molecule type" value="Genomic_DNA"/>
</dbReference>
<sequence>MILYYFLINITAKNNKILFSVIHDASSPTRNKIHTALLYLY</sequence>